<sequence>MWHYIIKRLISPESQTSDLFTPILSPENSRSPTPLRFHHCPDHPLSNYVLNMDAVKLTIGYPFSPSNRTYQKFPSEISLHITSIKSARRKLSCCRGPLCHGIVSTIAID</sequence>
<proteinExistence type="predicted"/>
<protein>
    <submittedName>
        <fullName evidence="1">Uncharacterized protein</fullName>
    </submittedName>
</protein>
<name>A0AAV4UFQ9_CAEEX</name>
<dbReference type="EMBL" id="BPLR01012790">
    <property type="protein sequence ID" value="GIY56651.1"/>
    <property type="molecule type" value="Genomic_DNA"/>
</dbReference>
<dbReference type="Proteomes" id="UP001054945">
    <property type="component" value="Unassembled WGS sequence"/>
</dbReference>
<gene>
    <name evidence="1" type="ORF">CEXT_769731</name>
</gene>
<evidence type="ECO:0000313" key="2">
    <source>
        <dbReference type="Proteomes" id="UP001054945"/>
    </source>
</evidence>
<keyword evidence="2" id="KW-1185">Reference proteome</keyword>
<comment type="caution">
    <text evidence="1">The sequence shown here is derived from an EMBL/GenBank/DDBJ whole genome shotgun (WGS) entry which is preliminary data.</text>
</comment>
<dbReference type="AlphaFoldDB" id="A0AAV4UFQ9"/>
<evidence type="ECO:0000313" key="1">
    <source>
        <dbReference type="EMBL" id="GIY56651.1"/>
    </source>
</evidence>
<reference evidence="1 2" key="1">
    <citation type="submission" date="2021-06" db="EMBL/GenBank/DDBJ databases">
        <title>Caerostris extrusa draft genome.</title>
        <authorList>
            <person name="Kono N."/>
            <person name="Arakawa K."/>
        </authorList>
    </citation>
    <scope>NUCLEOTIDE SEQUENCE [LARGE SCALE GENOMIC DNA]</scope>
</reference>
<organism evidence="1 2">
    <name type="scientific">Caerostris extrusa</name>
    <name type="common">Bark spider</name>
    <name type="synonym">Caerostris bankana</name>
    <dbReference type="NCBI Taxonomy" id="172846"/>
    <lineage>
        <taxon>Eukaryota</taxon>
        <taxon>Metazoa</taxon>
        <taxon>Ecdysozoa</taxon>
        <taxon>Arthropoda</taxon>
        <taxon>Chelicerata</taxon>
        <taxon>Arachnida</taxon>
        <taxon>Araneae</taxon>
        <taxon>Araneomorphae</taxon>
        <taxon>Entelegynae</taxon>
        <taxon>Araneoidea</taxon>
        <taxon>Araneidae</taxon>
        <taxon>Caerostris</taxon>
    </lineage>
</organism>
<accession>A0AAV4UFQ9</accession>